<dbReference type="GeneID" id="98665893"/>
<evidence type="ECO:0000256" key="1">
    <source>
        <dbReference type="ARBA" id="ARBA00023125"/>
    </source>
</evidence>
<dbReference type="STRING" id="576117.SAMN04488138_11087"/>
<name>A0A1I3U4K8_9RHOB</name>
<proteinExistence type="predicted"/>
<dbReference type="GO" id="GO:0003677">
    <property type="term" value="F:DNA binding"/>
    <property type="evidence" value="ECO:0007669"/>
    <property type="project" value="UniProtKB-UniRule"/>
</dbReference>
<evidence type="ECO:0000313" key="5">
    <source>
        <dbReference type="Proteomes" id="UP000183299"/>
    </source>
</evidence>
<gene>
    <name evidence="4" type="ORF">SAMN04488138_11087</name>
</gene>
<feature type="domain" description="HTH tetR-type" evidence="3">
    <location>
        <begin position="20"/>
        <end position="80"/>
    </location>
</feature>
<dbReference type="InterPro" id="IPR050109">
    <property type="entry name" value="HTH-type_TetR-like_transc_reg"/>
</dbReference>
<dbReference type="Pfam" id="PF00440">
    <property type="entry name" value="TetR_N"/>
    <property type="match status" value="1"/>
</dbReference>
<dbReference type="InterPro" id="IPR009057">
    <property type="entry name" value="Homeodomain-like_sf"/>
</dbReference>
<feature type="DNA-binding region" description="H-T-H motif" evidence="2">
    <location>
        <begin position="43"/>
        <end position="62"/>
    </location>
</feature>
<dbReference type="InterPro" id="IPR001647">
    <property type="entry name" value="HTH_TetR"/>
</dbReference>
<accession>A0A1I3U4K8</accession>
<dbReference type="Gene3D" id="1.10.357.10">
    <property type="entry name" value="Tetracycline Repressor, domain 2"/>
    <property type="match status" value="1"/>
</dbReference>
<dbReference type="PROSITE" id="PS50977">
    <property type="entry name" value="HTH_TETR_2"/>
    <property type="match status" value="1"/>
</dbReference>
<dbReference type="PRINTS" id="PR00455">
    <property type="entry name" value="HTHTETR"/>
</dbReference>
<evidence type="ECO:0000259" key="3">
    <source>
        <dbReference type="PROSITE" id="PS50977"/>
    </source>
</evidence>
<sequence>MESPVNSIERAPKPHEVRSEATRQRILQAAHNQFVQNGLEGTRMEAIAKEAGLNKSLVYRHFSDRENLYRRVLQRAYQHMRTAEAELSLPSDPLEALDKLISFTLNYYIENPDFLVLVGIENLKRGEHLKLIGSEQLLVPALVSTYKKIAETGVSEKLFRENLNPVELYTVVASQCWFTVATQYTFGITFDIDLHDKDFIKRREMLIRDNVRRWVLRQPSDIPSNELTAPTPSD</sequence>
<dbReference type="RefSeq" id="WP_074914246.1">
    <property type="nucleotide sequence ID" value="NZ_JBLXIZ010000015.1"/>
</dbReference>
<organism evidence="4 5">
    <name type="scientific">Celeribacter halophilus</name>
    <dbReference type="NCBI Taxonomy" id="576117"/>
    <lineage>
        <taxon>Bacteria</taxon>
        <taxon>Pseudomonadati</taxon>
        <taxon>Pseudomonadota</taxon>
        <taxon>Alphaproteobacteria</taxon>
        <taxon>Rhodobacterales</taxon>
        <taxon>Roseobacteraceae</taxon>
        <taxon>Celeribacter</taxon>
    </lineage>
</organism>
<keyword evidence="5" id="KW-1185">Reference proteome</keyword>
<reference evidence="4 5" key="1">
    <citation type="submission" date="2016-10" db="EMBL/GenBank/DDBJ databases">
        <authorList>
            <person name="de Groot N.N."/>
        </authorList>
    </citation>
    <scope>NUCLEOTIDE SEQUENCE [LARGE SCALE GENOMIC DNA]</scope>
    <source>
        <strain evidence="4 5">CGMCC 1.8891</strain>
    </source>
</reference>
<dbReference type="EMBL" id="FORY01000010">
    <property type="protein sequence ID" value="SFJ78508.1"/>
    <property type="molecule type" value="Genomic_DNA"/>
</dbReference>
<keyword evidence="1 2" id="KW-0238">DNA-binding</keyword>
<dbReference type="PANTHER" id="PTHR30328">
    <property type="entry name" value="TRANSCRIPTIONAL REPRESSOR"/>
    <property type="match status" value="1"/>
</dbReference>
<protein>
    <submittedName>
        <fullName evidence="4">Transcriptional regulator, TetR family</fullName>
    </submittedName>
</protein>
<evidence type="ECO:0000313" key="4">
    <source>
        <dbReference type="EMBL" id="SFJ78508.1"/>
    </source>
</evidence>
<dbReference type="SUPFAM" id="SSF48498">
    <property type="entry name" value="Tetracyclin repressor-like, C-terminal domain"/>
    <property type="match status" value="1"/>
</dbReference>
<dbReference type="PANTHER" id="PTHR30328:SF54">
    <property type="entry name" value="HTH-TYPE TRANSCRIPTIONAL REPRESSOR SCO4008"/>
    <property type="match status" value="1"/>
</dbReference>
<dbReference type="AlphaFoldDB" id="A0A1I3U4K8"/>
<dbReference type="Proteomes" id="UP000183299">
    <property type="component" value="Unassembled WGS sequence"/>
</dbReference>
<dbReference type="SUPFAM" id="SSF46689">
    <property type="entry name" value="Homeodomain-like"/>
    <property type="match status" value="1"/>
</dbReference>
<dbReference type="Pfam" id="PF17938">
    <property type="entry name" value="TetR_C_29"/>
    <property type="match status" value="1"/>
</dbReference>
<evidence type="ECO:0000256" key="2">
    <source>
        <dbReference type="PROSITE-ProRule" id="PRU00335"/>
    </source>
</evidence>
<dbReference type="InterPro" id="IPR041474">
    <property type="entry name" value="NicS_C"/>
</dbReference>
<dbReference type="InterPro" id="IPR036271">
    <property type="entry name" value="Tet_transcr_reg_TetR-rel_C_sf"/>
</dbReference>